<feature type="transmembrane region" description="Helical" evidence="2">
    <location>
        <begin position="32"/>
        <end position="50"/>
    </location>
</feature>
<comment type="caution">
    <text evidence="3">The sequence shown here is derived from an EMBL/GenBank/DDBJ whole genome shotgun (WGS) entry which is preliminary data.</text>
</comment>
<dbReference type="EMBL" id="JABFDN010000011">
    <property type="protein sequence ID" value="NPU68523.1"/>
    <property type="molecule type" value="Genomic_DNA"/>
</dbReference>
<protein>
    <submittedName>
        <fullName evidence="3">LPS export ABC transporter periplasmic protein LptC</fullName>
    </submittedName>
</protein>
<name>A0ABX2CJY3_9BRAD</name>
<keyword evidence="2" id="KW-0812">Transmembrane</keyword>
<accession>A0ABX2CJY3</accession>
<sequence length="233" mass="25407">MNSVHNPAYDPTLQARFAVAARHSRLVRAMRIAVPAAVGVAMTVILYVALFNDFRVTVDTGNLSGNVVISGRKITMETPHLTGFTPDQRPYDLVAKSAVQDLTDPDHVELNILRAKVLMEDQSTVTLKANTGVFDTKQQQLELKKDILLTTSTGYEARLSRASVDMAKGTVSSDERVDVKLTNGTLSADRLRITENGEVIRFEGNVVMNLENMTPPPATTASADPGRTARNVK</sequence>
<evidence type="ECO:0000256" key="2">
    <source>
        <dbReference type="SAM" id="Phobius"/>
    </source>
</evidence>
<keyword evidence="2" id="KW-1133">Transmembrane helix</keyword>
<dbReference type="InterPro" id="IPR010664">
    <property type="entry name" value="LipoPS_assembly_LptC-rel"/>
</dbReference>
<evidence type="ECO:0000313" key="3">
    <source>
        <dbReference type="EMBL" id="NPU68523.1"/>
    </source>
</evidence>
<dbReference type="Proteomes" id="UP000886476">
    <property type="component" value="Unassembled WGS sequence"/>
</dbReference>
<dbReference type="Gene3D" id="2.60.450.10">
    <property type="entry name" value="Lipopolysaccharide (LPS) transport protein A like domain"/>
    <property type="match status" value="1"/>
</dbReference>
<reference evidence="3" key="1">
    <citation type="submission" date="2020-05" db="EMBL/GenBank/DDBJ databases">
        <title>Nod-independent and nitrogen-fixing Bradyrhizobium aeschynomene sp. nov. isolated from nodules of Aeschynomene indica.</title>
        <authorList>
            <person name="Zhang Z."/>
        </authorList>
    </citation>
    <scope>NUCLEOTIDE SEQUENCE</scope>
    <source>
        <strain evidence="3">83012</strain>
    </source>
</reference>
<proteinExistence type="predicted"/>
<dbReference type="Pfam" id="PF06835">
    <property type="entry name" value="LptC"/>
    <property type="match status" value="1"/>
</dbReference>
<keyword evidence="2" id="KW-0472">Membrane</keyword>
<dbReference type="InterPro" id="IPR026265">
    <property type="entry name" value="LptC"/>
</dbReference>
<keyword evidence="4" id="KW-1185">Reference proteome</keyword>
<gene>
    <name evidence="3" type="primary">lptC</name>
    <name evidence="3" type="ORF">HL667_26225</name>
</gene>
<evidence type="ECO:0000256" key="1">
    <source>
        <dbReference type="SAM" id="MobiDB-lite"/>
    </source>
</evidence>
<dbReference type="RefSeq" id="WP_172113588.1">
    <property type="nucleotide sequence ID" value="NZ_JABFDM010000004.1"/>
</dbReference>
<dbReference type="NCBIfam" id="TIGR04409">
    <property type="entry name" value="LptC_YrbK"/>
    <property type="match status" value="1"/>
</dbReference>
<evidence type="ECO:0000313" key="4">
    <source>
        <dbReference type="Proteomes" id="UP000886476"/>
    </source>
</evidence>
<feature type="region of interest" description="Disordered" evidence="1">
    <location>
        <begin position="213"/>
        <end position="233"/>
    </location>
</feature>
<organism evidence="3 4">
    <name type="scientific">Bradyrhizobium aeschynomenes</name>
    <dbReference type="NCBI Taxonomy" id="2734909"/>
    <lineage>
        <taxon>Bacteria</taxon>
        <taxon>Pseudomonadati</taxon>
        <taxon>Pseudomonadota</taxon>
        <taxon>Alphaproteobacteria</taxon>
        <taxon>Hyphomicrobiales</taxon>
        <taxon>Nitrobacteraceae</taxon>
        <taxon>Bradyrhizobium</taxon>
    </lineage>
</organism>